<feature type="compositionally biased region" description="Basic and acidic residues" evidence="7">
    <location>
        <begin position="196"/>
        <end position="207"/>
    </location>
</feature>
<evidence type="ECO:0000256" key="1">
    <source>
        <dbReference type="ARBA" id="ARBA00007465"/>
    </source>
</evidence>
<evidence type="ECO:0000256" key="7">
    <source>
        <dbReference type="SAM" id="MobiDB-lite"/>
    </source>
</evidence>
<dbReference type="GO" id="GO:0015935">
    <property type="term" value="C:small ribosomal subunit"/>
    <property type="evidence" value="ECO:0007669"/>
    <property type="project" value="InterPro"/>
</dbReference>
<comment type="function">
    <text evidence="6">One of the primary rRNA binding proteins, it binds directly to 16S rRNA where it nucleates assembly of the body of the 30S subunit.</text>
</comment>
<dbReference type="PROSITE" id="PS00632">
    <property type="entry name" value="RIBOSOMAL_S4"/>
    <property type="match status" value="1"/>
</dbReference>
<dbReference type="SMART" id="SM01390">
    <property type="entry name" value="Ribosomal_S4"/>
    <property type="match status" value="1"/>
</dbReference>
<dbReference type="InterPro" id="IPR036986">
    <property type="entry name" value="S4_RNA-bd_sf"/>
</dbReference>
<feature type="region of interest" description="Disordered" evidence="7">
    <location>
        <begin position="182"/>
        <end position="207"/>
    </location>
</feature>
<dbReference type="CDD" id="cd00165">
    <property type="entry name" value="S4"/>
    <property type="match status" value="1"/>
</dbReference>
<evidence type="ECO:0000256" key="3">
    <source>
        <dbReference type="ARBA" id="ARBA00022884"/>
    </source>
</evidence>
<dbReference type="SMART" id="SM00363">
    <property type="entry name" value="S4"/>
    <property type="match status" value="1"/>
</dbReference>
<name>A0A8T3YKQ6_9ARCH</name>
<dbReference type="Proteomes" id="UP000732298">
    <property type="component" value="Unassembled WGS sequence"/>
</dbReference>
<dbReference type="InterPro" id="IPR022801">
    <property type="entry name" value="Ribosomal_uS4"/>
</dbReference>
<dbReference type="HAMAP" id="MF_01306_A">
    <property type="entry name" value="Ribosomal_uS4_A"/>
    <property type="match status" value="1"/>
</dbReference>
<evidence type="ECO:0000259" key="8">
    <source>
        <dbReference type="SMART" id="SM00363"/>
    </source>
</evidence>
<evidence type="ECO:0000256" key="5">
    <source>
        <dbReference type="ARBA" id="ARBA00023274"/>
    </source>
</evidence>
<dbReference type="GO" id="GO:0006412">
    <property type="term" value="P:translation"/>
    <property type="evidence" value="ECO:0007669"/>
    <property type="project" value="UniProtKB-UniRule"/>
</dbReference>
<keyword evidence="4 6" id="KW-0689">Ribosomal protein</keyword>
<sequence length="207" mass="23659">MGQPRKKRKQYETPRRQWDTQLLERERKLSNTYGLTTKRELRRSETWLKYKRKAAKELLALPIEKRTQRQEELMSGLRKIGLVKPDATLDDTLGLRIDELLEKRLQTLVMRKGLALTPKQARQFVVHGHISIAGKKVTAPGYLVPTEEVQQIGWYRKPIKTETAPKKDIKKEFEEAAGIAGTAIAAEGPATEEPETDKSTDVTKEGK</sequence>
<dbReference type="Pfam" id="PF01479">
    <property type="entry name" value="S4"/>
    <property type="match status" value="1"/>
</dbReference>
<dbReference type="GO" id="GO:0003735">
    <property type="term" value="F:structural constituent of ribosome"/>
    <property type="evidence" value="ECO:0007669"/>
    <property type="project" value="InterPro"/>
</dbReference>
<comment type="subunit">
    <text evidence="6">Part of the 30S ribosomal subunit. Contacts protein S5. The interaction surface between S4 and S5 is involved in control of translational fidelity.</text>
</comment>
<gene>
    <name evidence="6" type="primary">rps4</name>
    <name evidence="10" type="ORF">HY544_01675</name>
</gene>
<accession>A0A8T3YKQ6</accession>
<dbReference type="AlphaFoldDB" id="A0A8T3YKQ6"/>
<evidence type="ECO:0000313" key="11">
    <source>
        <dbReference type="Proteomes" id="UP000732298"/>
    </source>
</evidence>
<dbReference type="SUPFAM" id="SSF55174">
    <property type="entry name" value="Alpha-L RNA-binding motif"/>
    <property type="match status" value="1"/>
</dbReference>
<keyword evidence="2 6" id="KW-0699">rRNA-binding</keyword>
<dbReference type="InterPro" id="IPR001912">
    <property type="entry name" value="Ribosomal_uS4_N"/>
</dbReference>
<comment type="function">
    <text evidence="6">With S5 and S12 plays an important role in translational accuracy.</text>
</comment>
<evidence type="ECO:0000256" key="4">
    <source>
        <dbReference type="ARBA" id="ARBA00022980"/>
    </source>
</evidence>
<dbReference type="EMBL" id="JACQPB010000023">
    <property type="protein sequence ID" value="MBI4210197.1"/>
    <property type="molecule type" value="Genomic_DNA"/>
</dbReference>
<comment type="caution">
    <text evidence="10">The sequence shown here is derived from an EMBL/GenBank/DDBJ whole genome shotgun (WGS) entry which is preliminary data.</text>
</comment>
<organism evidence="10 11">
    <name type="scientific">Candidatus Iainarchaeum sp</name>
    <dbReference type="NCBI Taxonomy" id="3101447"/>
    <lineage>
        <taxon>Archaea</taxon>
        <taxon>Candidatus Iainarchaeota</taxon>
        <taxon>Candidatus Iainarchaeia</taxon>
        <taxon>Candidatus Iainarchaeales</taxon>
        <taxon>Candidatus Iainarchaeaceae</taxon>
        <taxon>Candidatus Iainarchaeum</taxon>
    </lineage>
</organism>
<dbReference type="InterPro" id="IPR002942">
    <property type="entry name" value="S4_RNA-bd"/>
</dbReference>
<protein>
    <recommendedName>
        <fullName evidence="6">Small ribosomal subunit protein uS4</fullName>
    </recommendedName>
</protein>
<evidence type="ECO:0000256" key="2">
    <source>
        <dbReference type="ARBA" id="ARBA00022730"/>
    </source>
</evidence>
<dbReference type="InterPro" id="IPR022802">
    <property type="entry name" value="Ribosomal_uS4_arc"/>
</dbReference>
<keyword evidence="5 6" id="KW-0687">Ribonucleoprotein</keyword>
<dbReference type="PANTHER" id="PTHR11831">
    <property type="entry name" value="30S 40S RIBOSOMAL PROTEIN"/>
    <property type="match status" value="1"/>
</dbReference>
<reference evidence="10" key="1">
    <citation type="submission" date="2020-07" db="EMBL/GenBank/DDBJ databases">
        <title>Huge and variable diversity of episymbiotic CPR bacteria and DPANN archaea in groundwater ecosystems.</title>
        <authorList>
            <person name="He C.Y."/>
            <person name="Keren R."/>
            <person name="Whittaker M."/>
            <person name="Farag I.F."/>
            <person name="Doudna J."/>
            <person name="Cate J.H.D."/>
            <person name="Banfield J.F."/>
        </authorList>
    </citation>
    <scope>NUCLEOTIDE SEQUENCE</scope>
    <source>
        <strain evidence="10">NC_groundwater_1296_Ag_S-0.2um_52_80</strain>
    </source>
</reference>
<evidence type="ECO:0000313" key="10">
    <source>
        <dbReference type="EMBL" id="MBI4210197.1"/>
    </source>
</evidence>
<dbReference type="InterPro" id="IPR018079">
    <property type="entry name" value="Ribosomal_uS4_CS"/>
</dbReference>
<dbReference type="NCBIfam" id="TIGR01018">
    <property type="entry name" value="uS4_arch"/>
    <property type="match status" value="1"/>
</dbReference>
<feature type="domain" description="Small ribosomal subunit protein uS4 N-terminal" evidence="9">
    <location>
        <begin position="5"/>
        <end position="102"/>
    </location>
</feature>
<dbReference type="InterPro" id="IPR005710">
    <property type="entry name" value="Ribosomal_uS4_euk/arc"/>
</dbReference>
<dbReference type="NCBIfam" id="NF003139">
    <property type="entry name" value="PRK04051.1"/>
    <property type="match status" value="1"/>
</dbReference>
<dbReference type="Gene3D" id="3.10.290.10">
    <property type="entry name" value="RNA-binding S4 domain"/>
    <property type="match status" value="1"/>
</dbReference>
<keyword evidence="3 6" id="KW-0694">RNA-binding</keyword>
<evidence type="ECO:0000259" key="9">
    <source>
        <dbReference type="SMART" id="SM01390"/>
    </source>
</evidence>
<dbReference type="GO" id="GO:0019843">
    <property type="term" value="F:rRNA binding"/>
    <property type="evidence" value="ECO:0007669"/>
    <property type="project" value="UniProtKB-UniRule"/>
</dbReference>
<dbReference type="PANTHER" id="PTHR11831:SF5">
    <property type="entry name" value="40S RIBOSOMAL PROTEIN S9"/>
    <property type="match status" value="1"/>
</dbReference>
<proteinExistence type="inferred from homology"/>
<evidence type="ECO:0000256" key="6">
    <source>
        <dbReference type="HAMAP-Rule" id="MF_01306"/>
    </source>
</evidence>
<comment type="similarity">
    <text evidence="1 6">Belongs to the universal ribosomal protein uS4 family.</text>
</comment>
<dbReference type="PROSITE" id="PS50889">
    <property type="entry name" value="S4"/>
    <property type="match status" value="1"/>
</dbReference>
<dbReference type="GO" id="GO:0042274">
    <property type="term" value="P:ribosomal small subunit biogenesis"/>
    <property type="evidence" value="ECO:0007669"/>
    <property type="project" value="TreeGrafter"/>
</dbReference>
<feature type="domain" description="RNA-binding S4" evidence="8">
    <location>
        <begin position="103"/>
        <end position="164"/>
    </location>
</feature>